<dbReference type="AlphaFoldDB" id="A0A1B6EJ39"/>
<proteinExistence type="predicted"/>
<accession>A0A1B6EJ39</accession>
<organism evidence="2">
    <name type="scientific">Cuerna arida</name>
    <dbReference type="NCBI Taxonomy" id="1464854"/>
    <lineage>
        <taxon>Eukaryota</taxon>
        <taxon>Metazoa</taxon>
        <taxon>Ecdysozoa</taxon>
        <taxon>Arthropoda</taxon>
        <taxon>Hexapoda</taxon>
        <taxon>Insecta</taxon>
        <taxon>Pterygota</taxon>
        <taxon>Neoptera</taxon>
        <taxon>Paraneoptera</taxon>
        <taxon>Hemiptera</taxon>
        <taxon>Auchenorrhyncha</taxon>
        <taxon>Membracoidea</taxon>
        <taxon>Cicadellidae</taxon>
        <taxon>Cicadellinae</taxon>
        <taxon>Proconiini</taxon>
        <taxon>Cuerna</taxon>
    </lineage>
</organism>
<name>A0A1B6EJ39_9HEMI</name>
<feature type="compositionally biased region" description="Polar residues" evidence="1">
    <location>
        <begin position="273"/>
        <end position="287"/>
    </location>
</feature>
<feature type="compositionally biased region" description="Polar residues" evidence="1">
    <location>
        <begin position="61"/>
        <end position="70"/>
    </location>
</feature>
<feature type="compositionally biased region" description="Polar residues" evidence="1">
    <location>
        <begin position="160"/>
        <end position="176"/>
    </location>
</feature>
<reference evidence="2" key="1">
    <citation type="submission" date="2015-11" db="EMBL/GenBank/DDBJ databases">
        <title>De novo transcriptome assembly of four potential Pierce s Disease insect vectors from Arizona vineyards.</title>
        <authorList>
            <person name="Tassone E.E."/>
        </authorList>
    </citation>
    <scope>NUCLEOTIDE SEQUENCE</scope>
</reference>
<feature type="compositionally biased region" description="Pro residues" evidence="1">
    <location>
        <begin position="36"/>
        <end position="60"/>
    </location>
</feature>
<evidence type="ECO:0000256" key="1">
    <source>
        <dbReference type="SAM" id="MobiDB-lite"/>
    </source>
</evidence>
<feature type="region of interest" description="Disordered" evidence="1">
    <location>
        <begin position="390"/>
        <end position="414"/>
    </location>
</feature>
<feature type="region of interest" description="Disordered" evidence="1">
    <location>
        <begin position="160"/>
        <end position="218"/>
    </location>
</feature>
<gene>
    <name evidence="2" type="ORF">g.13927</name>
</gene>
<feature type="non-terminal residue" evidence="2">
    <location>
        <position position="502"/>
    </location>
</feature>
<feature type="compositionally biased region" description="Low complexity" evidence="1">
    <location>
        <begin position="7"/>
        <end position="23"/>
    </location>
</feature>
<dbReference type="EMBL" id="GECZ01031858">
    <property type="protein sequence ID" value="JAS37911.1"/>
    <property type="molecule type" value="Transcribed_RNA"/>
</dbReference>
<feature type="compositionally biased region" description="Basic and acidic residues" evidence="1">
    <location>
        <begin position="487"/>
        <end position="502"/>
    </location>
</feature>
<evidence type="ECO:0000313" key="2">
    <source>
        <dbReference type="EMBL" id="JAS37911.1"/>
    </source>
</evidence>
<feature type="compositionally biased region" description="Basic and acidic residues" evidence="1">
    <location>
        <begin position="202"/>
        <end position="213"/>
    </location>
</feature>
<feature type="region of interest" description="Disordered" evidence="1">
    <location>
        <begin position="1"/>
        <end position="102"/>
    </location>
</feature>
<feature type="non-terminal residue" evidence="2">
    <location>
        <position position="1"/>
    </location>
</feature>
<sequence length="502" mass="54241">PTPKSSPLPTSKSSPLPTSKDSPLPTPKISPLTTPKDPPLPKPKDPPPLTPKHVPPPTPKNSPQSLPQEVSSPLMGPPLRPLPPRIPSSTVRPGVTTSTVPCQRLQFPHNRPLELGKELKCKTEETSSKKSVMTPSLSQIKKPVNKVQFTVITGTKKTVLPKTSSQTMTKVSSIVTSDPAPPVDTKTLHHDTESNDDSQTNSDKHMNKSDRKSGSGYSLTVQKADFGLSSTIEKETIGLSSTVQKPAIGLSTTLQEAEVGMSPNLSVKEEDSFQASSIPENNSSSDNPFDEKTKLGSKDATRFTKLSGSARKRFKKLLEVGVKPDIARIVALECPGLNDTNRSTKKLMAINYRATHGDSKSEVAAPLTTQSAEAGLSPQLVSVKQEDFFRCPPSSSGNSSSTDKPKNEDVNPGLTNISQLTKLAESAKERFNMLLDIGVKPNIALIATLDHTSAKHSDSSTQKSAIVKSKDYRGKAVHRKSTSSHRGNSEQRARDRRTLNRR</sequence>
<feature type="region of interest" description="Disordered" evidence="1">
    <location>
        <begin position="452"/>
        <end position="502"/>
    </location>
</feature>
<protein>
    <submittedName>
        <fullName evidence="2">Uncharacterized protein</fullName>
    </submittedName>
</protein>
<feature type="compositionally biased region" description="Pro residues" evidence="1">
    <location>
        <begin position="75"/>
        <end position="86"/>
    </location>
</feature>
<feature type="compositionally biased region" description="Basic and acidic residues" evidence="1">
    <location>
        <begin position="289"/>
        <end position="298"/>
    </location>
</feature>
<feature type="region of interest" description="Disordered" evidence="1">
    <location>
        <begin position="261"/>
        <end position="298"/>
    </location>
</feature>